<evidence type="ECO:0000313" key="3">
    <source>
        <dbReference type="Proteomes" id="UP001236415"/>
    </source>
</evidence>
<keyword evidence="1" id="KW-0812">Transmembrane</keyword>
<reference evidence="2 3" key="1">
    <citation type="submission" date="2023-06" db="EMBL/GenBank/DDBJ databases">
        <title>Paenibacillus polygonum sp. nov., an endophytic bacterium, isolated from Polygonum lapathifolium L. in Nanji Wetland National Nature Reserve, South of Poyang Lake, Jiangxi Province, China.</title>
        <authorList>
            <person name="Yu Z."/>
        </authorList>
    </citation>
    <scope>NUCLEOTIDE SEQUENCE [LARGE SCALE GENOMIC DNA]</scope>
    <source>
        <strain evidence="2 3">C31</strain>
    </source>
</reference>
<dbReference type="EMBL" id="CP127162">
    <property type="protein sequence ID" value="WIV17848.1"/>
    <property type="molecule type" value="Genomic_DNA"/>
</dbReference>
<dbReference type="RefSeq" id="WP_285742627.1">
    <property type="nucleotide sequence ID" value="NZ_CP127162.1"/>
</dbReference>
<feature type="transmembrane region" description="Helical" evidence="1">
    <location>
        <begin position="41"/>
        <end position="61"/>
    </location>
</feature>
<proteinExistence type="predicted"/>
<keyword evidence="1" id="KW-1133">Transmembrane helix</keyword>
<accession>A0ABY8WYQ8</accession>
<keyword evidence="3" id="KW-1185">Reference proteome</keyword>
<name>A0ABY8WYQ8_9BACL</name>
<feature type="transmembrane region" description="Helical" evidence="1">
    <location>
        <begin position="67"/>
        <end position="87"/>
    </location>
</feature>
<gene>
    <name evidence="2" type="ORF">QPK24_15680</name>
</gene>
<organism evidence="2 3">
    <name type="scientific">Paenibacillus polygoni</name>
    <dbReference type="NCBI Taxonomy" id="3050112"/>
    <lineage>
        <taxon>Bacteria</taxon>
        <taxon>Bacillati</taxon>
        <taxon>Bacillota</taxon>
        <taxon>Bacilli</taxon>
        <taxon>Bacillales</taxon>
        <taxon>Paenibacillaceae</taxon>
        <taxon>Paenibacillus</taxon>
    </lineage>
</organism>
<sequence length="102" mass="12234">MSEHKVFIGITKEGKKLYRVRVRRVVTFSFYQIFKDKLSKIIDIITNGFYFSLILSLLLFFFEESSIGKLVIIYAFLVNYAVYIHTLKNRTLRQKWIKLYPL</sequence>
<evidence type="ECO:0000313" key="2">
    <source>
        <dbReference type="EMBL" id="WIV17848.1"/>
    </source>
</evidence>
<keyword evidence="1" id="KW-0472">Membrane</keyword>
<protein>
    <submittedName>
        <fullName evidence="2">Uncharacterized protein</fullName>
    </submittedName>
</protein>
<dbReference type="Proteomes" id="UP001236415">
    <property type="component" value="Chromosome"/>
</dbReference>
<evidence type="ECO:0000256" key="1">
    <source>
        <dbReference type="SAM" id="Phobius"/>
    </source>
</evidence>